<evidence type="ECO:0000313" key="4">
    <source>
        <dbReference type="Proteomes" id="UP001201701"/>
    </source>
</evidence>
<dbReference type="Pfam" id="PF13460">
    <property type="entry name" value="NAD_binding_10"/>
    <property type="match status" value="1"/>
</dbReference>
<dbReference type="InterPro" id="IPR036291">
    <property type="entry name" value="NAD(P)-bd_dom_sf"/>
</dbReference>
<dbReference type="SUPFAM" id="SSF51735">
    <property type="entry name" value="NAD(P)-binding Rossmann-fold domains"/>
    <property type="match status" value="1"/>
</dbReference>
<feature type="transmembrane region" description="Helical" evidence="1">
    <location>
        <begin position="340"/>
        <end position="364"/>
    </location>
</feature>
<gene>
    <name evidence="3" type="ORF">L4923_25480</name>
</gene>
<dbReference type="RefSeq" id="WP_239369912.1">
    <property type="nucleotide sequence ID" value="NZ_JAKREW010000041.1"/>
</dbReference>
<proteinExistence type="predicted"/>
<dbReference type="Gene3D" id="3.40.50.720">
    <property type="entry name" value="NAD(P)-binding Rossmann-like Domain"/>
    <property type="match status" value="1"/>
</dbReference>
<name>A0ABS9QLS8_9HYPH</name>
<sequence length="427" mass="45098">MKVAVVGATGLIGSALCARLAHEGHQVLGVVHRPNTTCFACTETVSLNMNEAGRADWITVLEGCDAVVNCAGALQDSATEDVFSVHAKGAAALFAACARAGVRRVIHFSAIGVDRAQPSEFSASKLAGDTTLMASELEWVILRPSVVLGAPVFGASALMRGLAALPWLPSMPNTAALQPVQLEDVVSTVVYFLRADSPSRLALDLPGPGTFSMNELVAKYRAWMGWPPAWRFELPSALAACLYRLGDLAGLLGWRPPVRSNAEKEMRRGATGDPAAWTAATGIVPAGVDAALLARPATVQDRWFAGVYWVKPLIFVILPFFWIMTGIISLSVGWRSGVELMLVAGAGSLSAPSVVAGALADMIVGALIAGRRTARYGLLLALALAGFYGIAGSILRPDLWAEPLGPLMKILPIMLLHMIALAILKER</sequence>
<dbReference type="InterPro" id="IPR025695">
    <property type="entry name" value="DoxX-like"/>
</dbReference>
<comment type="caution">
    <text evidence="3">The sequence shown here is derived from an EMBL/GenBank/DDBJ whole genome shotgun (WGS) entry which is preliminary data.</text>
</comment>
<keyword evidence="1" id="KW-1133">Transmembrane helix</keyword>
<feature type="transmembrane region" description="Helical" evidence="1">
    <location>
        <begin position="313"/>
        <end position="334"/>
    </location>
</feature>
<dbReference type="EMBL" id="JAKREW010000041">
    <property type="protein sequence ID" value="MCG7508399.1"/>
    <property type="molecule type" value="Genomic_DNA"/>
</dbReference>
<organism evidence="3 4">
    <name type="scientific">Mesorhizobium retamae</name>
    <dbReference type="NCBI Taxonomy" id="2912854"/>
    <lineage>
        <taxon>Bacteria</taxon>
        <taxon>Pseudomonadati</taxon>
        <taxon>Pseudomonadota</taxon>
        <taxon>Alphaproteobacteria</taxon>
        <taxon>Hyphomicrobiales</taxon>
        <taxon>Phyllobacteriaceae</taxon>
        <taxon>Mesorhizobium</taxon>
    </lineage>
</organism>
<dbReference type="Pfam" id="PF13781">
    <property type="entry name" value="DoxX_3"/>
    <property type="match status" value="1"/>
</dbReference>
<keyword evidence="4" id="KW-1185">Reference proteome</keyword>
<evidence type="ECO:0000256" key="1">
    <source>
        <dbReference type="SAM" id="Phobius"/>
    </source>
</evidence>
<protein>
    <submittedName>
        <fullName evidence="3">SDR family oxidoreductase</fullName>
    </submittedName>
</protein>
<feature type="domain" description="NAD(P)-binding" evidence="2">
    <location>
        <begin position="7"/>
        <end position="146"/>
    </location>
</feature>
<dbReference type="PANTHER" id="PTHR12126">
    <property type="entry name" value="NADH-UBIQUINONE OXIDOREDUCTASE 39 KDA SUBUNIT-RELATED"/>
    <property type="match status" value="1"/>
</dbReference>
<reference evidence="3 4" key="1">
    <citation type="submission" date="2022-02" db="EMBL/GenBank/DDBJ databases">
        <title>Draft genome sequence of Mezorhizobium retamae strain IRAMC:0171 isolated from Retama raetam nodules.</title>
        <authorList>
            <person name="Bengaied R."/>
            <person name="Sbissi I."/>
            <person name="Huber K."/>
            <person name="Ghodbane F."/>
            <person name="Nouioui I."/>
            <person name="Tarhouni M."/>
            <person name="Gtari M."/>
        </authorList>
    </citation>
    <scope>NUCLEOTIDE SEQUENCE [LARGE SCALE GENOMIC DNA]</scope>
    <source>
        <strain evidence="3 4">IRAMC:0171</strain>
    </source>
</reference>
<feature type="transmembrane region" description="Helical" evidence="1">
    <location>
        <begin position="376"/>
        <end position="395"/>
    </location>
</feature>
<accession>A0ABS9QLS8</accession>
<dbReference type="InterPro" id="IPR051207">
    <property type="entry name" value="ComplexI_NDUFA9_subunit"/>
</dbReference>
<dbReference type="PANTHER" id="PTHR12126:SF11">
    <property type="entry name" value="NADH DEHYDROGENASE [UBIQUINONE] 1 ALPHA SUBCOMPLEX SUBUNIT 9, MITOCHONDRIAL"/>
    <property type="match status" value="1"/>
</dbReference>
<keyword evidence="1" id="KW-0472">Membrane</keyword>
<dbReference type="Proteomes" id="UP001201701">
    <property type="component" value="Unassembled WGS sequence"/>
</dbReference>
<dbReference type="InterPro" id="IPR016040">
    <property type="entry name" value="NAD(P)-bd_dom"/>
</dbReference>
<evidence type="ECO:0000313" key="3">
    <source>
        <dbReference type="EMBL" id="MCG7508399.1"/>
    </source>
</evidence>
<feature type="transmembrane region" description="Helical" evidence="1">
    <location>
        <begin position="407"/>
        <end position="424"/>
    </location>
</feature>
<keyword evidence="1" id="KW-0812">Transmembrane</keyword>
<evidence type="ECO:0000259" key="2">
    <source>
        <dbReference type="Pfam" id="PF13460"/>
    </source>
</evidence>